<dbReference type="Pfam" id="PF07508">
    <property type="entry name" value="Recombinase"/>
    <property type="match status" value="1"/>
</dbReference>
<dbReference type="PANTHER" id="PTHR30461:SF23">
    <property type="entry name" value="DNA RECOMBINASE-RELATED"/>
    <property type="match status" value="1"/>
</dbReference>
<reference evidence="3 4" key="1">
    <citation type="journal article" date="2023" name="Environ Microbiome">
        <title>A coral-associated actinobacterium mitigates coral bleaching under heat stress.</title>
        <authorList>
            <person name="Li J."/>
            <person name="Zou Y."/>
            <person name="Li Q."/>
            <person name="Zhang J."/>
            <person name="Bourne D.G."/>
            <person name="Lyu Y."/>
            <person name="Liu C."/>
            <person name="Zhang S."/>
        </authorList>
    </citation>
    <scope>NUCLEOTIDE SEQUENCE [LARGE SCALE GENOMIC DNA]</scope>
    <source>
        <strain evidence="3 4">SCSIO 13291</strain>
    </source>
</reference>
<dbReference type="SUPFAM" id="SSF53041">
    <property type="entry name" value="Resolvase-like"/>
    <property type="match status" value="1"/>
</dbReference>
<dbReference type="InterPro" id="IPR036162">
    <property type="entry name" value="Resolvase-like_N_sf"/>
</dbReference>
<dbReference type="Gene3D" id="3.90.1750.20">
    <property type="entry name" value="Putative Large Serine Recombinase, Chain B, Domain 2"/>
    <property type="match status" value="1"/>
</dbReference>
<protein>
    <submittedName>
        <fullName evidence="3">Recombinase family protein</fullName>
    </submittedName>
</protein>
<name>A0ABZ3C761_9ACTN</name>
<evidence type="ECO:0000259" key="2">
    <source>
        <dbReference type="PROSITE" id="PS51737"/>
    </source>
</evidence>
<accession>A0ABZ3C761</accession>
<dbReference type="Proteomes" id="UP001434337">
    <property type="component" value="Chromosome"/>
</dbReference>
<dbReference type="Pfam" id="PF00239">
    <property type="entry name" value="Resolvase"/>
    <property type="match status" value="1"/>
</dbReference>
<keyword evidence="4" id="KW-1185">Reference proteome</keyword>
<evidence type="ECO:0000313" key="3">
    <source>
        <dbReference type="EMBL" id="WZW98400.1"/>
    </source>
</evidence>
<dbReference type="EMBL" id="CP115965">
    <property type="protein sequence ID" value="WZW98400.1"/>
    <property type="molecule type" value="Genomic_DNA"/>
</dbReference>
<feature type="domain" description="Resolvase/invertase-type recombinase catalytic" evidence="1">
    <location>
        <begin position="16"/>
        <end position="156"/>
    </location>
</feature>
<proteinExistence type="predicted"/>
<evidence type="ECO:0000313" key="4">
    <source>
        <dbReference type="Proteomes" id="UP001434337"/>
    </source>
</evidence>
<dbReference type="InterPro" id="IPR050639">
    <property type="entry name" value="SSR_resolvase"/>
</dbReference>
<dbReference type="RefSeq" id="WP_342372449.1">
    <property type="nucleotide sequence ID" value="NZ_CP115965.1"/>
</dbReference>
<gene>
    <name evidence="3" type="ORF">PCC79_16160</name>
</gene>
<dbReference type="SMART" id="SM00857">
    <property type="entry name" value="Resolvase"/>
    <property type="match status" value="1"/>
</dbReference>
<evidence type="ECO:0000259" key="1">
    <source>
        <dbReference type="PROSITE" id="PS51736"/>
    </source>
</evidence>
<dbReference type="InterPro" id="IPR006119">
    <property type="entry name" value="Resolv_N"/>
</dbReference>
<organism evidence="3 4">
    <name type="scientific">Propioniciclava soli</name>
    <dbReference type="NCBI Taxonomy" id="2775081"/>
    <lineage>
        <taxon>Bacteria</taxon>
        <taxon>Bacillati</taxon>
        <taxon>Actinomycetota</taxon>
        <taxon>Actinomycetes</taxon>
        <taxon>Propionibacteriales</taxon>
        <taxon>Propionibacteriaceae</taxon>
        <taxon>Propioniciclava</taxon>
    </lineage>
</organism>
<dbReference type="PROSITE" id="PS51736">
    <property type="entry name" value="RECOMBINASES_3"/>
    <property type="match status" value="1"/>
</dbReference>
<dbReference type="PANTHER" id="PTHR30461">
    <property type="entry name" value="DNA-INVERTASE FROM LAMBDOID PROPHAGE"/>
    <property type="match status" value="1"/>
</dbReference>
<dbReference type="Gene3D" id="3.40.50.1390">
    <property type="entry name" value="Resolvase, N-terminal catalytic domain"/>
    <property type="match status" value="1"/>
</dbReference>
<dbReference type="PROSITE" id="PS51737">
    <property type="entry name" value="RECOMBINASE_DNA_BIND"/>
    <property type="match status" value="1"/>
</dbReference>
<sequence>MTHPPRSPQSPNEPSHVAIYARISLDRDDTGLGVARQEEECRAYAEARGWTVGTVYIDNDVSATSGKRRPAFEQLLEDRPAHVVVWNLDRLARVSRDLERVLDAGLTVWAIQAGQLDLSTPAGKAVARTVTAWATYEGDIRSERQRAAYRQRAKQGGRGWVNRPFGYELDGTLREAEATLLRQAFADVLQGATTASIARTWNEAGFVGYFGKPFTPHTVKQTMKNARNAGLKVYEGEVVARGDWVAVVDEPTWRAVVDTLTDPKRGRNANGGNKVTTMLSGIATCAHCGTPLWIIRTDVMKRNDGREFKVRKYGCRKGHCSVAQDWLDSVALLALREALPRHMEAWTGPSEEADASRALELRAELATIETKLGELAAAFAADLMTMDQVTTATEGLRQRREATTKELESLTASASAMGWVADLETFFTLPDALDLGKLRSMFANVFESITVAQMPKGRYAKPDRDRVKFTPLA</sequence>
<dbReference type="InterPro" id="IPR038109">
    <property type="entry name" value="DNA_bind_recomb_sf"/>
</dbReference>
<dbReference type="CDD" id="cd00338">
    <property type="entry name" value="Ser_Recombinase"/>
    <property type="match status" value="1"/>
</dbReference>
<feature type="domain" description="Recombinase" evidence="2">
    <location>
        <begin position="164"/>
        <end position="266"/>
    </location>
</feature>
<dbReference type="InterPro" id="IPR011109">
    <property type="entry name" value="DNA_bind_recombinase_dom"/>
</dbReference>